<feature type="transmembrane region" description="Helical" evidence="2">
    <location>
        <begin position="16"/>
        <end position="37"/>
    </location>
</feature>
<protein>
    <submittedName>
        <fullName evidence="3">Uncharacterized protein</fullName>
    </submittedName>
</protein>
<name>A0ABR1WKH5_9PEZI</name>
<dbReference type="EMBL" id="JAQQWM010000001">
    <property type="protein sequence ID" value="KAK8082971.1"/>
    <property type="molecule type" value="Genomic_DNA"/>
</dbReference>
<comment type="caution">
    <text evidence="3">The sequence shown here is derived from an EMBL/GenBank/DDBJ whole genome shotgun (WGS) entry which is preliminary data.</text>
</comment>
<evidence type="ECO:0000256" key="1">
    <source>
        <dbReference type="SAM" id="MobiDB-lite"/>
    </source>
</evidence>
<accession>A0ABR1WKH5</accession>
<feature type="region of interest" description="Disordered" evidence="1">
    <location>
        <begin position="322"/>
        <end position="366"/>
    </location>
</feature>
<keyword evidence="2" id="KW-1133">Transmembrane helix</keyword>
<dbReference type="PANTHER" id="PTHR40623">
    <property type="entry name" value="INTEGRAL MEMBRANE PROTEIN"/>
    <property type="match status" value="1"/>
</dbReference>
<evidence type="ECO:0000256" key="2">
    <source>
        <dbReference type="SAM" id="Phobius"/>
    </source>
</evidence>
<feature type="compositionally biased region" description="Basic residues" evidence="1">
    <location>
        <begin position="159"/>
        <end position="172"/>
    </location>
</feature>
<evidence type="ECO:0000313" key="4">
    <source>
        <dbReference type="Proteomes" id="UP001446871"/>
    </source>
</evidence>
<dbReference type="PANTHER" id="PTHR40623:SF2">
    <property type="entry name" value="INTEGRAL MEMBRANE PROTEIN"/>
    <property type="match status" value="1"/>
</dbReference>
<evidence type="ECO:0000313" key="3">
    <source>
        <dbReference type="EMBL" id="KAK8082971.1"/>
    </source>
</evidence>
<feature type="compositionally biased region" description="Polar residues" evidence="1">
    <location>
        <begin position="260"/>
        <end position="269"/>
    </location>
</feature>
<feature type="region of interest" description="Disordered" evidence="1">
    <location>
        <begin position="190"/>
        <end position="301"/>
    </location>
</feature>
<sequence length="366" mass="39770">MANINFFVNWELWEQMTFVLAGSIVLVFLAGLLKLWWINRSVRKHEILDEEKRSRLSEMRKSGLPVGKKADIPFGVRAIQSGIQVDGIWISRPGTPNSGTLAASMTLGGDSDDEPKGKEKAMSSKIATPSPGQSQRPSPTASTFEQAHSPTLGPQSTYRPKHGASRPPRSRNHSSADLQRNIDALRNLEGASSSSRPAPQSYTPTTSFSPARTSAGQGERRTSSSSDEGLTLANTRHNSRMASPLTQTPQASSHARGGDSRNSYFTARQASPDDAQQRRPAVAATPETEHSSTPTRSYFGDVHANRATRRVNAGFEVLPAGIFGVPPPANDDQTDFESGSNRFPPPVTNKLHRKSRSRSSSRVQSK</sequence>
<feature type="compositionally biased region" description="Polar residues" evidence="1">
    <location>
        <begin position="125"/>
        <end position="158"/>
    </location>
</feature>
<feature type="compositionally biased region" description="Polar residues" evidence="1">
    <location>
        <begin position="190"/>
        <end position="216"/>
    </location>
</feature>
<organism evidence="3 4">
    <name type="scientific">Apiospora saccharicola</name>
    <dbReference type="NCBI Taxonomy" id="335842"/>
    <lineage>
        <taxon>Eukaryota</taxon>
        <taxon>Fungi</taxon>
        <taxon>Dikarya</taxon>
        <taxon>Ascomycota</taxon>
        <taxon>Pezizomycotina</taxon>
        <taxon>Sordariomycetes</taxon>
        <taxon>Xylariomycetidae</taxon>
        <taxon>Amphisphaeriales</taxon>
        <taxon>Apiosporaceae</taxon>
        <taxon>Apiospora</taxon>
    </lineage>
</organism>
<feature type="compositionally biased region" description="Basic residues" evidence="1">
    <location>
        <begin position="350"/>
        <end position="366"/>
    </location>
</feature>
<keyword evidence="2" id="KW-0812">Transmembrane</keyword>
<feature type="compositionally biased region" description="Polar residues" evidence="1">
    <location>
        <begin position="223"/>
        <end position="253"/>
    </location>
</feature>
<keyword evidence="2" id="KW-0472">Membrane</keyword>
<proteinExistence type="predicted"/>
<reference evidence="3 4" key="1">
    <citation type="submission" date="2023-01" db="EMBL/GenBank/DDBJ databases">
        <title>Analysis of 21 Apiospora genomes using comparative genomics revels a genus with tremendous synthesis potential of carbohydrate active enzymes and secondary metabolites.</title>
        <authorList>
            <person name="Sorensen T."/>
        </authorList>
    </citation>
    <scope>NUCLEOTIDE SEQUENCE [LARGE SCALE GENOMIC DNA]</scope>
    <source>
        <strain evidence="3 4">CBS 83171</strain>
    </source>
</reference>
<dbReference type="Proteomes" id="UP001446871">
    <property type="component" value="Unassembled WGS sequence"/>
</dbReference>
<gene>
    <name evidence="3" type="ORF">PG996_001752</name>
</gene>
<feature type="region of interest" description="Disordered" evidence="1">
    <location>
        <begin position="99"/>
        <end position="176"/>
    </location>
</feature>
<keyword evidence="4" id="KW-1185">Reference proteome</keyword>